<organism evidence="1 2">
    <name type="scientific">Aspergillus tamarii</name>
    <dbReference type="NCBI Taxonomy" id="41984"/>
    <lineage>
        <taxon>Eukaryota</taxon>
        <taxon>Fungi</taxon>
        <taxon>Dikarya</taxon>
        <taxon>Ascomycota</taxon>
        <taxon>Pezizomycotina</taxon>
        <taxon>Eurotiomycetes</taxon>
        <taxon>Eurotiomycetidae</taxon>
        <taxon>Eurotiales</taxon>
        <taxon>Aspergillaceae</taxon>
        <taxon>Aspergillus</taxon>
        <taxon>Aspergillus subgen. Circumdati</taxon>
    </lineage>
</organism>
<protein>
    <submittedName>
        <fullName evidence="1">Uncharacterized protein</fullName>
    </submittedName>
</protein>
<gene>
    <name evidence="1" type="ORF">BDV40DRAFT_252309</name>
</gene>
<sequence>MRQNAFLRQFFLPPTSVKLGRFLCNIDCPHQDYHDPALQSEPPVIEKVQTQYSGSEALSNTNMFASDLTALLSTWISTRTAVTIHTSTSQVKTYFLDNSEQWFRDAVQQEEARKWMEQVIDEGESIYLVVGYHTVLDARIGMRRSEGKEIGGQLTAPLSAGLLASGVVVPLGGLTDLSVGRSRDHSENLEVQFEAPGEQIVAVQYRKVKFRFLSSRNVDMAALNKVARWKRYDRPRYLHSEAEDTVEVELEDQLELDGEFEEHHIGSETIFCRLNEDM</sequence>
<keyword evidence="2" id="KW-1185">Reference proteome</keyword>
<dbReference type="AlphaFoldDB" id="A0A5N6VAL1"/>
<dbReference type="Proteomes" id="UP000326950">
    <property type="component" value="Unassembled WGS sequence"/>
</dbReference>
<dbReference type="EMBL" id="ML738587">
    <property type="protein sequence ID" value="KAE8168055.1"/>
    <property type="molecule type" value="Genomic_DNA"/>
</dbReference>
<reference evidence="1 2" key="1">
    <citation type="submission" date="2019-04" db="EMBL/GenBank/DDBJ databases">
        <title>Friends and foes A comparative genomics study of 23 Aspergillus species from section Flavi.</title>
        <authorList>
            <consortium name="DOE Joint Genome Institute"/>
            <person name="Kjaerbolling I."/>
            <person name="Vesth T."/>
            <person name="Frisvad J.C."/>
            <person name="Nybo J.L."/>
            <person name="Theobald S."/>
            <person name="Kildgaard S."/>
            <person name="Isbrandt T."/>
            <person name="Kuo A."/>
            <person name="Sato A."/>
            <person name="Lyhne E.K."/>
            <person name="Kogle M.E."/>
            <person name="Wiebenga A."/>
            <person name="Kun R.S."/>
            <person name="Lubbers R.J."/>
            <person name="Makela M.R."/>
            <person name="Barry K."/>
            <person name="Chovatia M."/>
            <person name="Clum A."/>
            <person name="Daum C."/>
            <person name="Haridas S."/>
            <person name="He G."/>
            <person name="LaButti K."/>
            <person name="Lipzen A."/>
            <person name="Mondo S."/>
            <person name="Riley R."/>
            <person name="Salamov A."/>
            <person name="Simmons B.A."/>
            <person name="Magnuson J.K."/>
            <person name="Henrissat B."/>
            <person name="Mortensen U.H."/>
            <person name="Larsen T.O."/>
            <person name="Devries R.P."/>
            <person name="Grigoriev I.V."/>
            <person name="Machida M."/>
            <person name="Baker S.E."/>
            <person name="Andersen M.R."/>
        </authorList>
    </citation>
    <scope>NUCLEOTIDE SEQUENCE [LARGE SCALE GENOMIC DNA]</scope>
    <source>
        <strain evidence="1 2">CBS 117626</strain>
    </source>
</reference>
<evidence type="ECO:0000313" key="2">
    <source>
        <dbReference type="Proteomes" id="UP000326950"/>
    </source>
</evidence>
<dbReference type="OrthoDB" id="5410365at2759"/>
<accession>A0A5N6VAL1</accession>
<name>A0A5N6VAL1_ASPTM</name>
<evidence type="ECO:0000313" key="1">
    <source>
        <dbReference type="EMBL" id="KAE8168055.1"/>
    </source>
</evidence>
<proteinExistence type="predicted"/>